<feature type="region of interest" description="Disordered" evidence="1">
    <location>
        <begin position="1"/>
        <end position="30"/>
    </location>
</feature>
<gene>
    <name evidence="2" type="ordered locus">Xaut_3261</name>
</gene>
<name>A7IKE7_XANP2</name>
<reference evidence="2 3" key="1">
    <citation type="submission" date="2007-07" db="EMBL/GenBank/DDBJ databases">
        <title>Complete sequence of chromosome of Xanthobacter autotrophicus Py2.</title>
        <authorList>
            <consortium name="US DOE Joint Genome Institute"/>
            <person name="Copeland A."/>
            <person name="Lucas S."/>
            <person name="Lapidus A."/>
            <person name="Barry K."/>
            <person name="Glavina del Rio T."/>
            <person name="Hammon N."/>
            <person name="Israni S."/>
            <person name="Dalin E."/>
            <person name="Tice H."/>
            <person name="Pitluck S."/>
            <person name="Sims D."/>
            <person name="Brettin T."/>
            <person name="Bruce D."/>
            <person name="Detter J.C."/>
            <person name="Han C."/>
            <person name="Tapia R."/>
            <person name="Brainard J."/>
            <person name="Schmutz J."/>
            <person name="Larimer F."/>
            <person name="Land M."/>
            <person name="Hauser L."/>
            <person name="Kyrpides N."/>
            <person name="Kim E."/>
            <person name="Ensigns S.A."/>
            <person name="Richardson P."/>
        </authorList>
    </citation>
    <scope>NUCLEOTIDE SEQUENCE [LARGE SCALE GENOMIC DNA]</scope>
    <source>
        <strain evidence="3">ATCC BAA-1158 / Py2</strain>
    </source>
</reference>
<dbReference type="HOGENOM" id="CLU_1562276_0_0_5"/>
<dbReference type="KEGG" id="xau:Xaut_3261"/>
<dbReference type="STRING" id="78245.Xaut_3261"/>
<evidence type="ECO:0000313" key="2">
    <source>
        <dbReference type="EMBL" id="ABS68490.1"/>
    </source>
</evidence>
<dbReference type="EMBL" id="CP000781">
    <property type="protein sequence ID" value="ABS68490.1"/>
    <property type="molecule type" value="Genomic_DNA"/>
</dbReference>
<proteinExistence type="predicted"/>
<evidence type="ECO:0000256" key="1">
    <source>
        <dbReference type="SAM" id="MobiDB-lite"/>
    </source>
</evidence>
<dbReference type="AlphaFoldDB" id="A7IKE7"/>
<feature type="compositionally biased region" description="Basic and acidic residues" evidence="1">
    <location>
        <begin position="21"/>
        <end position="30"/>
    </location>
</feature>
<keyword evidence="3" id="KW-1185">Reference proteome</keyword>
<evidence type="ECO:0000313" key="3">
    <source>
        <dbReference type="Proteomes" id="UP000002417"/>
    </source>
</evidence>
<protein>
    <submittedName>
        <fullName evidence="2">Uncharacterized protein</fullName>
    </submittedName>
</protein>
<accession>A7IKE7</accession>
<sequence length="171" mass="18431">MGGTGTGRKRGRCHAPGMRPRKPEVENSETAHDQLGDFIAAAAELGQLAVGHAAELLITGRNAAGFHDRGANLGNSGAKAPEQPEFAGRSCSDRGHFRLHLESGSKFDALNISPECAAQQFVLCMAPMRIPYTSVVRRLWMTRKPIEPGRRIAYRPHLPHGARVLGRFGGG</sequence>
<dbReference type="Proteomes" id="UP000002417">
    <property type="component" value="Chromosome"/>
</dbReference>
<organism evidence="2 3">
    <name type="scientific">Xanthobacter autotrophicus (strain ATCC BAA-1158 / Py2)</name>
    <dbReference type="NCBI Taxonomy" id="78245"/>
    <lineage>
        <taxon>Bacteria</taxon>
        <taxon>Pseudomonadati</taxon>
        <taxon>Pseudomonadota</taxon>
        <taxon>Alphaproteobacteria</taxon>
        <taxon>Hyphomicrobiales</taxon>
        <taxon>Xanthobacteraceae</taxon>
        <taxon>Xanthobacter</taxon>
    </lineage>
</organism>